<dbReference type="EMBL" id="LR796216">
    <property type="protein sequence ID" value="CAB4127805.1"/>
    <property type="molecule type" value="Genomic_DNA"/>
</dbReference>
<dbReference type="EMBL" id="LR796286">
    <property type="protein sequence ID" value="CAB4134027.1"/>
    <property type="molecule type" value="Genomic_DNA"/>
</dbReference>
<organism evidence="2">
    <name type="scientific">uncultured Caudovirales phage</name>
    <dbReference type="NCBI Taxonomy" id="2100421"/>
    <lineage>
        <taxon>Viruses</taxon>
        <taxon>Duplodnaviria</taxon>
        <taxon>Heunggongvirae</taxon>
        <taxon>Uroviricota</taxon>
        <taxon>Caudoviricetes</taxon>
        <taxon>Peduoviridae</taxon>
        <taxon>Maltschvirus</taxon>
        <taxon>Maltschvirus maltsch</taxon>
    </lineage>
</organism>
<dbReference type="NCBIfam" id="TIGR04387">
    <property type="entry name" value="capsid_maj_N4"/>
    <property type="match status" value="1"/>
</dbReference>
<sequence>MDIDAEISFYGTYIIINEQVTLQAQDNVLNNAAIRLGDSLRRTEDELTRNMLSGTAAFMNATRGTNGDIPTNISTPDIDKVSTALVNNNAYMFLSGIEGDLKFGTSPVRNSFIALGNSAIIPDLQNPAIVTGFIPKSQYPDQSRTIESEWGAVNNVRFLLSSIGSVTPNSSMNGNNIYNIFVVGKESYGIVEQDQYTAQFLYRPAIYSGPLAQNVTAGYKFGSAYRILNDAWVISLRVTLTANAMNI</sequence>
<name>A0A6J5LLS9_9CAUD</name>
<protein>
    <submittedName>
        <fullName evidence="2">Uncharacterized protein</fullName>
    </submittedName>
</protein>
<proteinExistence type="predicted"/>
<evidence type="ECO:0000313" key="1">
    <source>
        <dbReference type="EMBL" id="CAB4127805.1"/>
    </source>
</evidence>
<accession>A0A6J5LLS9</accession>
<gene>
    <name evidence="2" type="ORF">UFOVP268_7</name>
    <name evidence="1" type="ORF">UFOVP97_45</name>
</gene>
<evidence type="ECO:0000313" key="2">
    <source>
        <dbReference type="EMBL" id="CAB4134027.1"/>
    </source>
</evidence>
<reference evidence="2" key="1">
    <citation type="submission" date="2020-04" db="EMBL/GenBank/DDBJ databases">
        <authorList>
            <person name="Chiriac C."/>
            <person name="Salcher M."/>
            <person name="Ghai R."/>
            <person name="Kavagutti S V."/>
        </authorList>
    </citation>
    <scope>NUCLEOTIDE SEQUENCE</scope>
</reference>